<dbReference type="InterPro" id="IPR015943">
    <property type="entry name" value="WD40/YVTN_repeat-like_dom_sf"/>
</dbReference>
<evidence type="ECO:0000256" key="5">
    <source>
        <dbReference type="PROSITE-ProRule" id="PRU00221"/>
    </source>
</evidence>
<feature type="region of interest" description="Disordered" evidence="6">
    <location>
        <begin position="244"/>
        <end position="277"/>
    </location>
</feature>
<name>A0A6G1SMJ6_9ACAR</name>
<evidence type="ECO:0000259" key="7">
    <source>
        <dbReference type="Pfam" id="PF08154"/>
    </source>
</evidence>
<dbReference type="PROSITE" id="PS00678">
    <property type="entry name" value="WD_REPEATS_1"/>
    <property type="match status" value="2"/>
</dbReference>
<reference evidence="8" key="1">
    <citation type="submission" date="2018-10" db="EMBL/GenBank/DDBJ databases">
        <title>Transcriptome assembly of Aceria tosichella (Wheat curl mite) Type 2.</title>
        <authorList>
            <person name="Scully E.D."/>
            <person name="Geib S.M."/>
            <person name="Palmer N.A."/>
            <person name="Gupta A.K."/>
            <person name="Sarath G."/>
            <person name="Tatineni S."/>
        </authorList>
    </citation>
    <scope>NUCLEOTIDE SEQUENCE</scope>
    <source>
        <strain evidence="8">LincolnNE</strain>
    </source>
</reference>
<dbReference type="SMART" id="SM00320">
    <property type="entry name" value="WD40"/>
    <property type="match status" value="7"/>
</dbReference>
<dbReference type="InterPro" id="IPR001680">
    <property type="entry name" value="WD40_rpt"/>
</dbReference>
<evidence type="ECO:0000256" key="6">
    <source>
        <dbReference type="SAM" id="MobiDB-lite"/>
    </source>
</evidence>
<feature type="domain" description="NLE" evidence="7">
    <location>
        <begin position="4"/>
        <end position="73"/>
    </location>
</feature>
<dbReference type="InterPro" id="IPR036322">
    <property type="entry name" value="WD40_repeat_dom_sf"/>
</dbReference>
<dbReference type="SUPFAM" id="SSF50978">
    <property type="entry name" value="WD40 repeat-like"/>
    <property type="match status" value="1"/>
</dbReference>
<proteinExistence type="predicted"/>
<feature type="repeat" description="WD" evidence="5">
    <location>
        <begin position="328"/>
        <end position="369"/>
    </location>
</feature>
<dbReference type="PANTHER" id="PTHR19855">
    <property type="entry name" value="WD40 REPEAT PROTEIN 12, 37"/>
    <property type="match status" value="1"/>
</dbReference>
<dbReference type="Pfam" id="PF00400">
    <property type="entry name" value="WD40"/>
    <property type="match status" value="6"/>
</dbReference>
<keyword evidence="2 5" id="KW-0853">WD repeat</keyword>
<dbReference type="PROSITE" id="PS50082">
    <property type="entry name" value="WD_REPEATS_2"/>
    <property type="match status" value="6"/>
</dbReference>
<feature type="repeat" description="WD" evidence="5">
    <location>
        <begin position="284"/>
        <end position="328"/>
    </location>
</feature>
<feature type="repeat" description="WD" evidence="5">
    <location>
        <begin position="373"/>
        <end position="415"/>
    </location>
</feature>
<evidence type="ECO:0000256" key="4">
    <source>
        <dbReference type="ARBA" id="ARBA00023242"/>
    </source>
</evidence>
<dbReference type="AlphaFoldDB" id="A0A6G1SMJ6"/>
<protein>
    <submittedName>
        <fullName evidence="8">Ribosome biogenesis protein WDR12</fullName>
    </submittedName>
</protein>
<dbReference type="InterPro" id="IPR012972">
    <property type="entry name" value="NLE"/>
</dbReference>
<dbReference type="Gene3D" id="2.130.10.10">
    <property type="entry name" value="YVTN repeat-like/Quinoprotein amine dehydrogenase"/>
    <property type="match status" value="4"/>
</dbReference>
<feature type="repeat" description="WD" evidence="5">
    <location>
        <begin position="417"/>
        <end position="450"/>
    </location>
</feature>
<dbReference type="CDD" id="cd00200">
    <property type="entry name" value="WD40"/>
    <property type="match status" value="1"/>
</dbReference>
<accession>A0A6G1SMJ6</accession>
<dbReference type="GO" id="GO:0005730">
    <property type="term" value="C:nucleolus"/>
    <property type="evidence" value="ECO:0007669"/>
    <property type="project" value="UniProtKB-SubCell"/>
</dbReference>
<feature type="repeat" description="WD" evidence="5">
    <location>
        <begin position="107"/>
        <end position="146"/>
    </location>
</feature>
<keyword evidence="4" id="KW-0539">Nucleus</keyword>
<feature type="repeat" description="WD" evidence="5">
    <location>
        <begin position="204"/>
        <end position="243"/>
    </location>
</feature>
<dbReference type="PANTHER" id="PTHR19855:SF11">
    <property type="entry name" value="RIBOSOME BIOGENESIS PROTEIN WDR12"/>
    <property type="match status" value="1"/>
</dbReference>
<keyword evidence="3" id="KW-0677">Repeat</keyword>
<sequence>MSFQAKLTTKLTEFSVDDAIVEMRNQVDPEELNQLVRSLLEKLDKYDEQKLAQRNFDFLIGGRLLRLNVEEHLKLYSDEIDANEILNEKLVEVEYILSLEPPKPLEAVQHDDWVSCVDANDSYIISGSYDNSIRIFSINDRKNLITIKEAHEKPVTKVKFVAQTKQTKAKKSNDVYFISCGHDEVSILRKFNTKTLKVEPIFTYKGHNRSVNCVDIFDDLAVTGSFDKTLRLWSISEDDQDEGIEENGVDAAAGEAATRRTKKRKTSEKSATKKTSGKSAIMTLTGHHESVTGVRWLGGCNGYNSVASCSMDRSICVWDVEVGECKRRVNSSKPILGIDYCDERNLIISASCDRFVRLWDMRAADNSSAKTAYTSHTAWVSSVAFGRASTNHFISGGYDNVVKLWDIRSSKACLYDLIGHHDKVLDVNWSNPAFALSGSADSTLKIFATK</sequence>
<dbReference type="EMBL" id="GGYP01006985">
    <property type="protein sequence ID" value="MDE51756.1"/>
    <property type="molecule type" value="Transcribed_RNA"/>
</dbReference>
<evidence type="ECO:0000313" key="8">
    <source>
        <dbReference type="EMBL" id="MDE51756.1"/>
    </source>
</evidence>
<organism evidence="8">
    <name type="scientific">Aceria tosichella</name>
    <name type="common">wheat curl mite</name>
    <dbReference type="NCBI Taxonomy" id="561515"/>
    <lineage>
        <taxon>Eukaryota</taxon>
        <taxon>Metazoa</taxon>
        <taxon>Ecdysozoa</taxon>
        <taxon>Arthropoda</taxon>
        <taxon>Chelicerata</taxon>
        <taxon>Arachnida</taxon>
        <taxon>Acari</taxon>
        <taxon>Acariformes</taxon>
        <taxon>Trombidiformes</taxon>
        <taxon>Prostigmata</taxon>
        <taxon>Eupodina</taxon>
        <taxon>Eriophyoidea</taxon>
        <taxon>Eriophyidae</taxon>
        <taxon>Eriophyinae</taxon>
        <taxon>Aceriini</taxon>
        <taxon>Aceria</taxon>
    </lineage>
</organism>
<evidence type="ECO:0000256" key="2">
    <source>
        <dbReference type="ARBA" id="ARBA00022574"/>
    </source>
</evidence>
<dbReference type="InterPro" id="IPR020472">
    <property type="entry name" value="WD40_PAC1"/>
</dbReference>
<dbReference type="PROSITE" id="PS50294">
    <property type="entry name" value="WD_REPEATS_REGION"/>
    <property type="match status" value="3"/>
</dbReference>
<comment type="subcellular location">
    <subcellularLocation>
        <location evidence="1">Nucleus</location>
        <location evidence="1">Nucleolus</location>
    </subcellularLocation>
</comment>
<evidence type="ECO:0000256" key="3">
    <source>
        <dbReference type="ARBA" id="ARBA00022737"/>
    </source>
</evidence>
<gene>
    <name evidence="8" type="ORF">g.10530</name>
</gene>
<evidence type="ECO:0000256" key="1">
    <source>
        <dbReference type="ARBA" id="ARBA00004604"/>
    </source>
</evidence>
<dbReference type="InterPro" id="IPR019775">
    <property type="entry name" value="WD40_repeat_CS"/>
</dbReference>
<dbReference type="PRINTS" id="PR00320">
    <property type="entry name" value="GPROTEINBRPT"/>
</dbReference>
<dbReference type="Pfam" id="PF08154">
    <property type="entry name" value="NLE"/>
    <property type="match status" value="1"/>
</dbReference>